<dbReference type="InParanoid" id="B3MUV0"/>
<organism evidence="3 4">
    <name type="scientific">Drosophila ananassae</name>
    <name type="common">Fruit fly</name>
    <dbReference type="NCBI Taxonomy" id="7217"/>
    <lineage>
        <taxon>Eukaryota</taxon>
        <taxon>Metazoa</taxon>
        <taxon>Ecdysozoa</taxon>
        <taxon>Arthropoda</taxon>
        <taxon>Hexapoda</taxon>
        <taxon>Insecta</taxon>
        <taxon>Pterygota</taxon>
        <taxon>Neoptera</taxon>
        <taxon>Endopterygota</taxon>
        <taxon>Diptera</taxon>
        <taxon>Brachycera</taxon>
        <taxon>Muscomorpha</taxon>
        <taxon>Ephydroidea</taxon>
        <taxon>Drosophilidae</taxon>
        <taxon>Drosophila</taxon>
        <taxon>Sophophora</taxon>
    </lineage>
</organism>
<keyword evidence="1" id="KW-0732">Signal</keyword>
<evidence type="ECO:0000313" key="3">
    <source>
        <dbReference type="EMBL" id="EDV33015.1"/>
    </source>
</evidence>
<proteinExistence type="predicted"/>
<dbReference type="AlphaFoldDB" id="B3MUV0"/>
<dbReference type="eggNOG" id="KOG4297">
    <property type="taxonomic scope" value="Eukaryota"/>
</dbReference>
<feature type="signal peptide" evidence="1">
    <location>
        <begin position="1"/>
        <end position="20"/>
    </location>
</feature>
<dbReference type="GeneID" id="6504653"/>
<evidence type="ECO:0000256" key="1">
    <source>
        <dbReference type="SAM" id="SignalP"/>
    </source>
</evidence>
<feature type="chain" id="PRO_5002790856" description="C-type lectin domain-containing protein" evidence="1">
    <location>
        <begin position="21"/>
        <end position="128"/>
    </location>
</feature>
<dbReference type="Gene3D" id="3.10.100.10">
    <property type="entry name" value="Mannose-Binding Protein A, subunit A"/>
    <property type="match status" value="1"/>
</dbReference>
<dbReference type="Proteomes" id="UP000007801">
    <property type="component" value="Unassembled WGS sequence"/>
</dbReference>
<protein>
    <recommendedName>
        <fullName evidence="2">C-type lectin domain-containing protein</fullName>
    </recommendedName>
</protein>
<feature type="domain" description="C-type lectin" evidence="2">
    <location>
        <begin position="26"/>
        <end position="128"/>
    </location>
</feature>
<dbReference type="OrthoDB" id="7773875at2759"/>
<evidence type="ECO:0000313" key="4">
    <source>
        <dbReference type="Proteomes" id="UP000007801"/>
    </source>
</evidence>
<dbReference type="HOGENOM" id="CLU_049894_10_0_1"/>
<dbReference type="SUPFAM" id="SSF56436">
    <property type="entry name" value="C-type lectin-like"/>
    <property type="match status" value="1"/>
</dbReference>
<gene>
    <name evidence="3" type="primary">Dana\GF21983</name>
    <name evidence="3" type="synonym">dana_GLEANR_598</name>
    <name evidence="3" type="ORF">GF21983</name>
</gene>
<dbReference type="PROSITE" id="PS50041">
    <property type="entry name" value="C_TYPE_LECTIN_2"/>
    <property type="match status" value="1"/>
</dbReference>
<dbReference type="InterPro" id="IPR016186">
    <property type="entry name" value="C-type_lectin-like/link_sf"/>
</dbReference>
<reference evidence="3 4" key="1">
    <citation type="journal article" date="2007" name="Nature">
        <title>Evolution of genes and genomes on the Drosophila phylogeny.</title>
        <authorList>
            <consortium name="Drosophila 12 Genomes Consortium"/>
            <person name="Clark A.G."/>
            <person name="Eisen M.B."/>
            <person name="Smith D.R."/>
            <person name="Bergman C.M."/>
            <person name="Oliver B."/>
            <person name="Markow T.A."/>
            <person name="Kaufman T.C."/>
            <person name="Kellis M."/>
            <person name="Gelbart W."/>
            <person name="Iyer V.N."/>
            <person name="Pollard D.A."/>
            <person name="Sackton T.B."/>
            <person name="Larracuente A.M."/>
            <person name="Singh N.D."/>
            <person name="Abad J.P."/>
            <person name="Abt D.N."/>
            <person name="Adryan B."/>
            <person name="Aguade M."/>
            <person name="Akashi H."/>
            <person name="Anderson W.W."/>
            <person name="Aquadro C.F."/>
            <person name="Ardell D.H."/>
            <person name="Arguello R."/>
            <person name="Artieri C.G."/>
            <person name="Barbash D.A."/>
            <person name="Barker D."/>
            <person name="Barsanti P."/>
            <person name="Batterham P."/>
            <person name="Batzoglou S."/>
            <person name="Begun D."/>
            <person name="Bhutkar A."/>
            <person name="Blanco E."/>
            <person name="Bosak S.A."/>
            <person name="Bradley R.K."/>
            <person name="Brand A.D."/>
            <person name="Brent M.R."/>
            <person name="Brooks A.N."/>
            <person name="Brown R.H."/>
            <person name="Butlin R.K."/>
            <person name="Caggese C."/>
            <person name="Calvi B.R."/>
            <person name="Bernardo de Carvalho A."/>
            <person name="Caspi A."/>
            <person name="Castrezana S."/>
            <person name="Celniker S.E."/>
            <person name="Chang J.L."/>
            <person name="Chapple C."/>
            <person name="Chatterji S."/>
            <person name="Chinwalla A."/>
            <person name="Civetta A."/>
            <person name="Clifton S.W."/>
            <person name="Comeron J.M."/>
            <person name="Costello J.C."/>
            <person name="Coyne J.A."/>
            <person name="Daub J."/>
            <person name="David R.G."/>
            <person name="Delcher A.L."/>
            <person name="Delehaunty K."/>
            <person name="Do C.B."/>
            <person name="Ebling H."/>
            <person name="Edwards K."/>
            <person name="Eickbush T."/>
            <person name="Evans J.D."/>
            <person name="Filipski A."/>
            <person name="Findeiss S."/>
            <person name="Freyhult E."/>
            <person name="Fulton L."/>
            <person name="Fulton R."/>
            <person name="Garcia A.C."/>
            <person name="Gardiner A."/>
            <person name="Garfield D.A."/>
            <person name="Garvin B.E."/>
            <person name="Gibson G."/>
            <person name="Gilbert D."/>
            <person name="Gnerre S."/>
            <person name="Godfrey J."/>
            <person name="Good R."/>
            <person name="Gotea V."/>
            <person name="Gravely B."/>
            <person name="Greenberg A.J."/>
            <person name="Griffiths-Jones S."/>
            <person name="Gross S."/>
            <person name="Guigo R."/>
            <person name="Gustafson E.A."/>
            <person name="Haerty W."/>
            <person name="Hahn M.W."/>
            <person name="Halligan D.L."/>
            <person name="Halpern A.L."/>
            <person name="Halter G.M."/>
            <person name="Han M.V."/>
            <person name="Heger A."/>
            <person name="Hillier L."/>
            <person name="Hinrichs A.S."/>
            <person name="Holmes I."/>
            <person name="Hoskins R.A."/>
            <person name="Hubisz M.J."/>
            <person name="Hultmark D."/>
            <person name="Huntley M.A."/>
            <person name="Jaffe D.B."/>
            <person name="Jagadeeshan S."/>
            <person name="Jeck W.R."/>
            <person name="Johnson J."/>
            <person name="Jones C.D."/>
            <person name="Jordan W.C."/>
            <person name="Karpen G.H."/>
            <person name="Kataoka E."/>
            <person name="Keightley P.D."/>
            <person name="Kheradpour P."/>
            <person name="Kirkness E.F."/>
            <person name="Koerich L.B."/>
            <person name="Kristiansen K."/>
            <person name="Kudrna D."/>
            <person name="Kulathinal R.J."/>
            <person name="Kumar S."/>
            <person name="Kwok R."/>
            <person name="Lander E."/>
            <person name="Langley C.H."/>
            <person name="Lapoint R."/>
            <person name="Lazzaro B.P."/>
            <person name="Lee S.J."/>
            <person name="Levesque L."/>
            <person name="Li R."/>
            <person name="Lin C.F."/>
            <person name="Lin M.F."/>
            <person name="Lindblad-Toh K."/>
            <person name="Llopart A."/>
            <person name="Long M."/>
            <person name="Low L."/>
            <person name="Lozovsky E."/>
            <person name="Lu J."/>
            <person name="Luo M."/>
            <person name="Machado C.A."/>
            <person name="Makalowski W."/>
            <person name="Marzo M."/>
            <person name="Matsuda M."/>
            <person name="Matzkin L."/>
            <person name="McAllister B."/>
            <person name="McBride C.S."/>
            <person name="McKernan B."/>
            <person name="McKernan K."/>
            <person name="Mendez-Lago M."/>
            <person name="Minx P."/>
            <person name="Mollenhauer M.U."/>
            <person name="Montooth K."/>
            <person name="Mount S.M."/>
            <person name="Mu X."/>
            <person name="Myers E."/>
            <person name="Negre B."/>
            <person name="Newfeld S."/>
            <person name="Nielsen R."/>
            <person name="Noor M.A."/>
            <person name="O'Grady P."/>
            <person name="Pachter L."/>
            <person name="Papaceit M."/>
            <person name="Parisi M.J."/>
            <person name="Parisi M."/>
            <person name="Parts L."/>
            <person name="Pedersen J.S."/>
            <person name="Pesole G."/>
            <person name="Phillippy A.M."/>
            <person name="Ponting C.P."/>
            <person name="Pop M."/>
            <person name="Porcelli D."/>
            <person name="Powell J.R."/>
            <person name="Prohaska S."/>
            <person name="Pruitt K."/>
            <person name="Puig M."/>
            <person name="Quesneville H."/>
            <person name="Ram K.R."/>
            <person name="Rand D."/>
            <person name="Rasmussen M.D."/>
            <person name="Reed L.K."/>
            <person name="Reenan R."/>
            <person name="Reily A."/>
            <person name="Remington K.A."/>
            <person name="Rieger T.T."/>
            <person name="Ritchie M.G."/>
            <person name="Robin C."/>
            <person name="Rogers Y.H."/>
            <person name="Rohde C."/>
            <person name="Rozas J."/>
            <person name="Rubenfield M.J."/>
            <person name="Ruiz A."/>
            <person name="Russo S."/>
            <person name="Salzberg S.L."/>
            <person name="Sanchez-Gracia A."/>
            <person name="Saranga D.J."/>
            <person name="Sato H."/>
            <person name="Schaeffer S.W."/>
            <person name="Schatz M.C."/>
            <person name="Schlenke T."/>
            <person name="Schwartz R."/>
            <person name="Segarra C."/>
            <person name="Singh R.S."/>
            <person name="Sirot L."/>
            <person name="Sirota M."/>
            <person name="Sisneros N.B."/>
            <person name="Smith C.D."/>
            <person name="Smith T.F."/>
            <person name="Spieth J."/>
            <person name="Stage D.E."/>
            <person name="Stark A."/>
            <person name="Stephan W."/>
            <person name="Strausberg R.L."/>
            <person name="Strempel S."/>
            <person name="Sturgill D."/>
            <person name="Sutton G."/>
            <person name="Sutton G.G."/>
            <person name="Tao W."/>
            <person name="Teichmann S."/>
            <person name="Tobari Y.N."/>
            <person name="Tomimura Y."/>
            <person name="Tsolas J.M."/>
            <person name="Valente V.L."/>
            <person name="Venter E."/>
            <person name="Venter J.C."/>
            <person name="Vicario S."/>
            <person name="Vieira F.G."/>
            <person name="Vilella A.J."/>
            <person name="Villasante A."/>
            <person name="Walenz B."/>
            <person name="Wang J."/>
            <person name="Wasserman M."/>
            <person name="Watts T."/>
            <person name="Wilson D."/>
            <person name="Wilson R.K."/>
            <person name="Wing R.A."/>
            <person name="Wolfner M.F."/>
            <person name="Wong A."/>
            <person name="Wong G.K."/>
            <person name="Wu C.I."/>
            <person name="Wu G."/>
            <person name="Yamamoto D."/>
            <person name="Yang H.P."/>
            <person name="Yang S.P."/>
            <person name="Yorke J.A."/>
            <person name="Yoshida K."/>
            <person name="Zdobnov E."/>
            <person name="Zhang P."/>
            <person name="Zhang Y."/>
            <person name="Zimin A.V."/>
            <person name="Baldwin J."/>
            <person name="Abdouelleil A."/>
            <person name="Abdulkadir J."/>
            <person name="Abebe A."/>
            <person name="Abera B."/>
            <person name="Abreu J."/>
            <person name="Acer S.C."/>
            <person name="Aftuck L."/>
            <person name="Alexander A."/>
            <person name="An P."/>
            <person name="Anderson E."/>
            <person name="Anderson S."/>
            <person name="Arachi H."/>
            <person name="Azer M."/>
            <person name="Bachantsang P."/>
            <person name="Barry A."/>
            <person name="Bayul T."/>
            <person name="Berlin A."/>
            <person name="Bessette D."/>
            <person name="Bloom T."/>
            <person name="Blye J."/>
            <person name="Boguslavskiy L."/>
            <person name="Bonnet C."/>
            <person name="Boukhgalter B."/>
            <person name="Bourzgui I."/>
            <person name="Brown A."/>
            <person name="Cahill P."/>
            <person name="Channer S."/>
            <person name="Cheshatsang Y."/>
            <person name="Chuda L."/>
            <person name="Citroen M."/>
            <person name="Collymore A."/>
            <person name="Cooke P."/>
            <person name="Costello M."/>
            <person name="D'Aco K."/>
            <person name="Daza R."/>
            <person name="De Haan G."/>
            <person name="DeGray S."/>
            <person name="DeMaso C."/>
            <person name="Dhargay N."/>
            <person name="Dooley K."/>
            <person name="Dooley E."/>
            <person name="Doricent M."/>
            <person name="Dorje P."/>
            <person name="Dorjee K."/>
            <person name="Dupes A."/>
            <person name="Elong R."/>
            <person name="Falk J."/>
            <person name="Farina A."/>
            <person name="Faro S."/>
            <person name="Ferguson D."/>
            <person name="Fisher S."/>
            <person name="Foley C.D."/>
            <person name="Franke A."/>
            <person name="Friedrich D."/>
            <person name="Gadbois L."/>
            <person name="Gearin G."/>
            <person name="Gearin C.R."/>
            <person name="Giannoukos G."/>
            <person name="Goode T."/>
            <person name="Graham J."/>
            <person name="Grandbois E."/>
            <person name="Grewal S."/>
            <person name="Gyaltsen K."/>
            <person name="Hafez N."/>
            <person name="Hagos B."/>
            <person name="Hall J."/>
            <person name="Henson C."/>
            <person name="Hollinger A."/>
            <person name="Honan T."/>
            <person name="Huard M.D."/>
            <person name="Hughes L."/>
            <person name="Hurhula B."/>
            <person name="Husby M.E."/>
            <person name="Kamat A."/>
            <person name="Kanga B."/>
            <person name="Kashin S."/>
            <person name="Khazanovich D."/>
            <person name="Kisner P."/>
            <person name="Lance K."/>
            <person name="Lara M."/>
            <person name="Lee W."/>
            <person name="Lennon N."/>
            <person name="Letendre F."/>
            <person name="LeVine R."/>
            <person name="Lipovsky A."/>
            <person name="Liu X."/>
            <person name="Liu J."/>
            <person name="Liu S."/>
            <person name="Lokyitsang T."/>
            <person name="Lokyitsang Y."/>
            <person name="Lubonja R."/>
            <person name="Lui A."/>
            <person name="MacDonald P."/>
            <person name="Magnisalis V."/>
            <person name="Maru K."/>
            <person name="Matthews C."/>
            <person name="McCusker W."/>
            <person name="McDonough S."/>
            <person name="Mehta T."/>
            <person name="Meldrim J."/>
            <person name="Meneus L."/>
            <person name="Mihai O."/>
            <person name="Mihalev A."/>
            <person name="Mihova T."/>
            <person name="Mittelman R."/>
            <person name="Mlenga V."/>
            <person name="Montmayeur A."/>
            <person name="Mulrain L."/>
            <person name="Navidi A."/>
            <person name="Naylor J."/>
            <person name="Negash T."/>
            <person name="Nguyen T."/>
            <person name="Nguyen N."/>
            <person name="Nicol R."/>
            <person name="Norbu C."/>
            <person name="Norbu N."/>
            <person name="Novod N."/>
            <person name="O'Neill B."/>
            <person name="Osman S."/>
            <person name="Markiewicz E."/>
            <person name="Oyono O.L."/>
            <person name="Patti C."/>
            <person name="Phunkhang P."/>
            <person name="Pierre F."/>
            <person name="Priest M."/>
            <person name="Raghuraman S."/>
            <person name="Rege F."/>
            <person name="Reyes R."/>
            <person name="Rise C."/>
            <person name="Rogov P."/>
            <person name="Ross K."/>
            <person name="Ryan E."/>
            <person name="Settipalli S."/>
            <person name="Shea T."/>
            <person name="Sherpa N."/>
            <person name="Shi L."/>
            <person name="Shih D."/>
            <person name="Sparrow T."/>
            <person name="Spaulding J."/>
            <person name="Stalker J."/>
            <person name="Stange-Thomann N."/>
            <person name="Stavropoulos S."/>
            <person name="Stone C."/>
            <person name="Strader C."/>
            <person name="Tesfaye S."/>
            <person name="Thomson T."/>
            <person name="Thoulutsang Y."/>
            <person name="Thoulutsang D."/>
            <person name="Topham K."/>
            <person name="Topping I."/>
            <person name="Tsamla T."/>
            <person name="Vassiliev H."/>
            <person name="Vo A."/>
            <person name="Wangchuk T."/>
            <person name="Wangdi T."/>
            <person name="Weiand M."/>
            <person name="Wilkinson J."/>
            <person name="Wilson A."/>
            <person name="Yadav S."/>
            <person name="Young G."/>
            <person name="Yu Q."/>
            <person name="Zembek L."/>
            <person name="Zhong D."/>
            <person name="Zimmer A."/>
            <person name="Zwirko Z."/>
            <person name="Jaffe D.B."/>
            <person name="Alvarez P."/>
            <person name="Brockman W."/>
            <person name="Butler J."/>
            <person name="Chin C."/>
            <person name="Gnerre S."/>
            <person name="Grabherr M."/>
            <person name="Kleber M."/>
            <person name="Mauceli E."/>
            <person name="MacCallum I."/>
        </authorList>
    </citation>
    <scope>NUCLEOTIDE SEQUENCE [LARGE SCALE GENOMIC DNA]</scope>
    <source>
        <strain evidence="4">Tucson 14024-0371.13</strain>
    </source>
</reference>
<sequence>MHFKFTLFLTVFGLTSLANAVEFVQIGNKSYYFETKEYRNWYDAAQSCHQINADLISFETYLEWHYINFYLWTNNIDDIYWTSGTDLAEQGKHRWFETGNPIDLEIWYPGEPNNMGGDEHCDEIGSKR</sequence>
<dbReference type="CDD" id="cd00037">
    <property type="entry name" value="CLECT"/>
    <property type="match status" value="1"/>
</dbReference>
<evidence type="ECO:0000259" key="2">
    <source>
        <dbReference type="PROSITE" id="PS50041"/>
    </source>
</evidence>
<name>B3MUV0_DROAN</name>
<dbReference type="PhylomeDB" id="B3MUV0"/>
<dbReference type="InterPro" id="IPR016187">
    <property type="entry name" value="CTDL_fold"/>
</dbReference>
<dbReference type="KEGG" id="dan:6504653"/>
<dbReference type="STRING" id="7217.B3MUV0"/>
<dbReference type="Pfam" id="PF00059">
    <property type="entry name" value="Lectin_C"/>
    <property type="match status" value="1"/>
</dbReference>
<keyword evidence="4" id="KW-1185">Reference proteome</keyword>
<dbReference type="InterPro" id="IPR001304">
    <property type="entry name" value="C-type_lectin-like"/>
</dbReference>
<accession>B3MUV0</accession>
<dbReference type="SMR" id="B3MUV0"/>
<dbReference type="EMBL" id="CH902624">
    <property type="protein sequence ID" value="EDV33015.1"/>
    <property type="molecule type" value="Genomic_DNA"/>
</dbReference>
<dbReference type="OMA" id="GDEHCDE"/>